<evidence type="ECO:0000313" key="3">
    <source>
        <dbReference type="EMBL" id="MCA1856372.1"/>
    </source>
</evidence>
<keyword evidence="1" id="KW-1133">Transmembrane helix</keyword>
<comment type="caution">
    <text evidence="3">The sequence shown here is derived from an EMBL/GenBank/DDBJ whole genome shotgun (WGS) entry which is preliminary data.</text>
</comment>
<organism evidence="3 4">
    <name type="scientific">Massilia hydrophila</name>
    <dbReference type="NCBI Taxonomy" id="3044279"/>
    <lineage>
        <taxon>Bacteria</taxon>
        <taxon>Pseudomonadati</taxon>
        <taxon>Pseudomonadota</taxon>
        <taxon>Betaproteobacteria</taxon>
        <taxon>Burkholderiales</taxon>
        <taxon>Oxalobacteraceae</taxon>
        <taxon>Telluria group</taxon>
        <taxon>Massilia</taxon>
    </lineage>
</organism>
<keyword evidence="1" id="KW-0812">Transmembrane</keyword>
<dbReference type="Pfam" id="PF07811">
    <property type="entry name" value="TadE"/>
    <property type="match status" value="1"/>
</dbReference>
<sequence>MRPPRPARTQAGATAVEFAVLALLFFTVVFGLVETARLLFVYNTLQEVTRRAAEAAVSAYPREHGVLNAVRQYAVFRTDPGQLIMAPPVTDAHVRLIYLNADLAVVPQGNWPASAAANRLICMLNPRAKTCIRFVQASICDLTDSEDCHAVQSQLMVPLVDLRVPLHRATTIVPVESFGYVPGTPPPLPPVCGCP</sequence>
<gene>
    <name evidence="3" type="ORF">LE190_10610</name>
</gene>
<keyword evidence="1" id="KW-0472">Membrane</keyword>
<evidence type="ECO:0000256" key="1">
    <source>
        <dbReference type="SAM" id="Phobius"/>
    </source>
</evidence>
<dbReference type="EMBL" id="JAHYBX010000003">
    <property type="protein sequence ID" value="MCA1856372.1"/>
    <property type="molecule type" value="Genomic_DNA"/>
</dbReference>
<dbReference type="RefSeq" id="WP_225238663.1">
    <property type="nucleotide sequence ID" value="NZ_JAHYBX010000003.1"/>
</dbReference>
<evidence type="ECO:0000313" key="4">
    <source>
        <dbReference type="Proteomes" id="UP001198602"/>
    </source>
</evidence>
<accession>A0ABS7YBK3</accession>
<evidence type="ECO:0000259" key="2">
    <source>
        <dbReference type="Pfam" id="PF07811"/>
    </source>
</evidence>
<keyword evidence="4" id="KW-1185">Reference proteome</keyword>
<protein>
    <submittedName>
        <fullName evidence="3">Pilus assembly protein</fullName>
    </submittedName>
</protein>
<dbReference type="InterPro" id="IPR012495">
    <property type="entry name" value="TadE-like_dom"/>
</dbReference>
<reference evidence="3 4" key="1">
    <citation type="submission" date="2021-07" db="EMBL/GenBank/DDBJ databases">
        <title>Characterization of Violacein-producing bacteria and related species.</title>
        <authorList>
            <person name="Wilson H.S."/>
            <person name="De Leon M.E."/>
        </authorList>
    </citation>
    <scope>NUCLEOTIDE SEQUENCE [LARGE SCALE GENOMIC DNA]</scope>
    <source>
        <strain evidence="3 4">HSC-2F05</strain>
    </source>
</reference>
<feature type="transmembrane region" description="Helical" evidence="1">
    <location>
        <begin position="12"/>
        <end position="33"/>
    </location>
</feature>
<name>A0ABS7YBK3_9BURK</name>
<proteinExistence type="predicted"/>
<dbReference type="Proteomes" id="UP001198602">
    <property type="component" value="Unassembled WGS sequence"/>
</dbReference>
<feature type="domain" description="TadE-like" evidence="2">
    <location>
        <begin position="12"/>
        <end position="53"/>
    </location>
</feature>